<name>A0ABT7ERB5_9GAMM</name>
<accession>A0ABT7ERB5</accession>
<keyword evidence="2" id="KW-0328">Glycosyltransferase</keyword>
<dbReference type="PANTHER" id="PTHR46401:SF2">
    <property type="entry name" value="GLYCOSYLTRANSFERASE WBBK-RELATED"/>
    <property type="match status" value="1"/>
</dbReference>
<dbReference type="GO" id="GO:0016757">
    <property type="term" value="F:glycosyltransferase activity"/>
    <property type="evidence" value="ECO:0007669"/>
    <property type="project" value="UniProtKB-KW"/>
</dbReference>
<keyword evidence="3" id="KW-1185">Reference proteome</keyword>
<sequence>MKKMLFISPREPVNVAGGGLYKTKRLLAYFCEKFQVKEFYLTESNPVSQENMYQVKINDKKYQPTLANLIGSYIEGVPLSVYRNTPEDFDRERFNELASWADIIFVDHFFMYQFVPDSFAGKIIFHEHNAEFNIWERRASIEGSILKSLLLKREAKRVFQYEKKSALASDLVFAAPNDIACLRNAGCDSASFATTYHLGEDSLLDTAPNNFKDLGNNLVFLGGLDWEPNFNGVLWFLENCWDTLRSETNGEVQLHLIGKISEQQKDQLSEYEGVVCLGFVDDLNDALSQAKVFICPLQFGSGMKVKNITACYKGLPIVTTTIGAESIEFVDGENCLIADQPKEFVNAISSLLGSNELCAEIGANARVMSEKEYSWDEMLNSMYLEIIK</sequence>
<dbReference type="SUPFAM" id="SSF53756">
    <property type="entry name" value="UDP-Glycosyltransferase/glycogen phosphorylase"/>
    <property type="match status" value="1"/>
</dbReference>
<evidence type="ECO:0000313" key="2">
    <source>
        <dbReference type="EMBL" id="MDK2597591.1"/>
    </source>
</evidence>
<dbReference type="Gene3D" id="3.40.50.2000">
    <property type="entry name" value="Glycogen Phosphorylase B"/>
    <property type="match status" value="2"/>
</dbReference>
<keyword evidence="1 2" id="KW-0808">Transferase</keyword>
<evidence type="ECO:0000313" key="3">
    <source>
        <dbReference type="Proteomes" id="UP001231915"/>
    </source>
</evidence>
<protein>
    <submittedName>
        <fullName evidence="2">Glycosyltransferase family 4 protein</fullName>
        <ecNumber evidence="2">2.4.-.-</ecNumber>
    </submittedName>
</protein>
<dbReference type="PANTHER" id="PTHR46401">
    <property type="entry name" value="GLYCOSYLTRANSFERASE WBBK-RELATED"/>
    <property type="match status" value="1"/>
</dbReference>
<reference evidence="2 3" key="1">
    <citation type="submission" date="2023-05" db="EMBL/GenBank/DDBJ databases">
        <title>Pseudoalteromonas ardens sp. nov., Pseudoalteromonas obscura sp. nov., and Pseudoalteromonas umbrosa sp. nov., isolated from the coral Montipora capitata.</title>
        <authorList>
            <person name="Thomas E.M."/>
            <person name="Smith E.M."/>
            <person name="Papke E."/>
            <person name="Shlafstein M.D."/>
            <person name="Oline D.K."/>
            <person name="Videau P."/>
            <person name="Saw J.H."/>
            <person name="Strangman W.K."/>
            <person name="Ushijima B."/>
        </authorList>
    </citation>
    <scope>NUCLEOTIDE SEQUENCE [LARGE SCALE GENOMIC DNA]</scope>
    <source>
        <strain evidence="2 3">P94</strain>
    </source>
</reference>
<gene>
    <name evidence="2" type="ORF">QNM18_21250</name>
</gene>
<dbReference type="RefSeq" id="WP_284138379.1">
    <property type="nucleotide sequence ID" value="NZ_JASJUT010000011.1"/>
</dbReference>
<dbReference type="EMBL" id="JASJUT010000011">
    <property type="protein sequence ID" value="MDK2597591.1"/>
    <property type="molecule type" value="Genomic_DNA"/>
</dbReference>
<proteinExistence type="predicted"/>
<dbReference type="EC" id="2.4.-.-" evidence="2"/>
<dbReference type="Pfam" id="PF13692">
    <property type="entry name" value="Glyco_trans_1_4"/>
    <property type="match status" value="1"/>
</dbReference>
<dbReference type="Proteomes" id="UP001231915">
    <property type="component" value="Unassembled WGS sequence"/>
</dbReference>
<dbReference type="CDD" id="cd03801">
    <property type="entry name" value="GT4_PimA-like"/>
    <property type="match status" value="1"/>
</dbReference>
<evidence type="ECO:0000256" key="1">
    <source>
        <dbReference type="ARBA" id="ARBA00022679"/>
    </source>
</evidence>
<organism evidence="2 3">
    <name type="scientific">Pseudoalteromonas obscura</name>
    <dbReference type="NCBI Taxonomy" id="3048491"/>
    <lineage>
        <taxon>Bacteria</taxon>
        <taxon>Pseudomonadati</taxon>
        <taxon>Pseudomonadota</taxon>
        <taxon>Gammaproteobacteria</taxon>
        <taxon>Alteromonadales</taxon>
        <taxon>Pseudoalteromonadaceae</taxon>
        <taxon>Pseudoalteromonas</taxon>
    </lineage>
</organism>
<comment type="caution">
    <text evidence="2">The sequence shown here is derived from an EMBL/GenBank/DDBJ whole genome shotgun (WGS) entry which is preliminary data.</text>
</comment>